<keyword evidence="7" id="KW-0804">Transcription</keyword>
<dbReference type="GO" id="GO:0003700">
    <property type="term" value="F:DNA-binding transcription factor activity"/>
    <property type="evidence" value="ECO:0007669"/>
    <property type="project" value="InterPro"/>
</dbReference>
<dbReference type="Proteomes" id="UP000029622">
    <property type="component" value="Unassembled WGS sequence"/>
</dbReference>
<dbReference type="GO" id="GO:0043565">
    <property type="term" value="F:sequence-specific DNA binding"/>
    <property type="evidence" value="ECO:0007669"/>
    <property type="project" value="InterPro"/>
</dbReference>
<accession>A0A096CVJ2</accession>
<dbReference type="SUPFAM" id="SSF52172">
    <property type="entry name" value="CheY-like"/>
    <property type="match status" value="1"/>
</dbReference>
<keyword evidence="5" id="KW-0805">Transcription regulation</keyword>
<dbReference type="InterPro" id="IPR011006">
    <property type="entry name" value="CheY-like_superfamily"/>
</dbReference>
<dbReference type="Gene3D" id="3.40.50.2300">
    <property type="match status" value="1"/>
</dbReference>
<evidence type="ECO:0000259" key="9">
    <source>
        <dbReference type="PROSITE" id="PS01124"/>
    </source>
</evidence>
<feature type="domain" description="Response regulatory" evidence="10">
    <location>
        <begin position="3"/>
        <end position="120"/>
    </location>
</feature>
<dbReference type="PROSITE" id="PS00041">
    <property type="entry name" value="HTH_ARAC_FAMILY_1"/>
    <property type="match status" value="1"/>
</dbReference>
<dbReference type="EMBL" id="AZTB01000022">
    <property type="protein sequence ID" value="KGG80529.1"/>
    <property type="molecule type" value="Genomic_DNA"/>
</dbReference>
<keyword evidence="2" id="KW-0963">Cytoplasm</keyword>
<evidence type="ECO:0000256" key="7">
    <source>
        <dbReference type="ARBA" id="ARBA00023163"/>
    </source>
</evidence>
<dbReference type="InterPro" id="IPR009057">
    <property type="entry name" value="Homeodomain-like_sf"/>
</dbReference>
<evidence type="ECO:0000256" key="6">
    <source>
        <dbReference type="ARBA" id="ARBA00023125"/>
    </source>
</evidence>
<dbReference type="AlphaFoldDB" id="A0A096CVJ2"/>
<dbReference type="SMART" id="SM00448">
    <property type="entry name" value="REC"/>
    <property type="match status" value="1"/>
</dbReference>
<sequence length="509" mass="60028">MYRLLIADDEPIEREGLKLIINKNLPDIRVIGEAKNGREAIELVEELSPDILLLDIKMPGINGIEAAKEIRRKYKNLKIIILSAYDYFAYAKESFSLGVYDYLLKPVRRAKLIETLEKVISEIEKERIERQEKLKLREELSDIKNMFEEKFVTIILEDGLKGENNIKSRIDILDMTFDLYYVLAISIESKNNNMLSNIYDEVFRYFKHREKSIISKYNDNIYVLVEVDNINEIEVKRLSYERANKIYNRLIGKYDIDIRIGVKIGRGIDNLKRVIIEANKLIISVKNKNIISDFYDRNEEDLIEIKEEYQKMLNIIKGIVNGDRESLIELYNLLEMLCISENYKIIKLYEIISILRFLIFEKRGKLYFKDLLSGSKNLELDLCDVKKIVIDELNKYFVEINNQTHEIIEKAKEYIYKNYNKDIKLEDVAEKVSVSPYYFSKLFKKEMGKNFIDFLTELRIEEAKKKLDEGMSIKAVSRCIGYSDPNYFSRVFKKITGMSPNSYKKILKK</sequence>
<dbReference type="PROSITE" id="PS50110">
    <property type="entry name" value="RESPONSE_REGULATORY"/>
    <property type="match status" value="1"/>
</dbReference>
<dbReference type="Pfam" id="PF12833">
    <property type="entry name" value="HTH_18"/>
    <property type="match status" value="1"/>
</dbReference>
<dbReference type="InterPro" id="IPR018060">
    <property type="entry name" value="HTH_AraC"/>
</dbReference>
<evidence type="ECO:0000256" key="1">
    <source>
        <dbReference type="ARBA" id="ARBA00004496"/>
    </source>
</evidence>
<dbReference type="InterPro" id="IPR018062">
    <property type="entry name" value="HTH_AraC-typ_CS"/>
</dbReference>
<dbReference type="GO" id="GO:0005737">
    <property type="term" value="C:cytoplasm"/>
    <property type="evidence" value="ECO:0007669"/>
    <property type="project" value="UniProtKB-SubCell"/>
</dbReference>
<dbReference type="InterPro" id="IPR051552">
    <property type="entry name" value="HptR"/>
</dbReference>
<name>A0A096CVJ2_9FIRM</name>
<dbReference type="RefSeq" id="WP_035163165.1">
    <property type="nucleotide sequence ID" value="NZ_AZTB01000022.1"/>
</dbReference>
<dbReference type="STRING" id="1156417.Y919_05700"/>
<gene>
    <name evidence="11" type="ORF">Y919_05700</name>
</gene>
<dbReference type="PROSITE" id="PS01124">
    <property type="entry name" value="HTH_ARAC_FAMILY_2"/>
    <property type="match status" value="1"/>
</dbReference>
<evidence type="ECO:0000256" key="4">
    <source>
        <dbReference type="ARBA" id="ARBA00023012"/>
    </source>
</evidence>
<keyword evidence="6" id="KW-0238">DNA-binding</keyword>
<organism evidence="11 12">
    <name type="scientific">Caloranaerobacter azorensis H53214</name>
    <dbReference type="NCBI Taxonomy" id="1156417"/>
    <lineage>
        <taxon>Bacteria</taxon>
        <taxon>Bacillati</taxon>
        <taxon>Bacillota</taxon>
        <taxon>Tissierellia</taxon>
        <taxon>Tissierellales</taxon>
        <taxon>Thermohalobacteraceae</taxon>
        <taxon>Caloranaerobacter</taxon>
    </lineage>
</organism>
<dbReference type="PANTHER" id="PTHR42713:SF3">
    <property type="entry name" value="TRANSCRIPTIONAL REGULATORY PROTEIN HPTR"/>
    <property type="match status" value="1"/>
</dbReference>
<proteinExistence type="predicted"/>
<dbReference type="PANTHER" id="PTHR42713">
    <property type="entry name" value="HISTIDINE KINASE-RELATED"/>
    <property type="match status" value="1"/>
</dbReference>
<evidence type="ECO:0000256" key="5">
    <source>
        <dbReference type="ARBA" id="ARBA00023015"/>
    </source>
</evidence>
<dbReference type="SUPFAM" id="SSF46689">
    <property type="entry name" value="Homeodomain-like"/>
    <property type="match status" value="2"/>
</dbReference>
<comment type="subcellular location">
    <subcellularLocation>
        <location evidence="1">Cytoplasm</location>
    </subcellularLocation>
</comment>
<evidence type="ECO:0000256" key="8">
    <source>
        <dbReference type="PROSITE-ProRule" id="PRU00169"/>
    </source>
</evidence>
<evidence type="ECO:0000259" key="10">
    <source>
        <dbReference type="PROSITE" id="PS50110"/>
    </source>
</evidence>
<dbReference type="Gene3D" id="1.10.10.60">
    <property type="entry name" value="Homeodomain-like"/>
    <property type="match status" value="2"/>
</dbReference>
<dbReference type="CDD" id="cd17536">
    <property type="entry name" value="REC_YesN-like"/>
    <property type="match status" value="1"/>
</dbReference>
<dbReference type="Pfam" id="PF00072">
    <property type="entry name" value="Response_reg"/>
    <property type="match status" value="1"/>
</dbReference>
<keyword evidence="4" id="KW-0902">Two-component regulatory system</keyword>
<comment type="caution">
    <text evidence="11">The sequence shown here is derived from an EMBL/GenBank/DDBJ whole genome shotgun (WGS) entry which is preliminary data.</text>
</comment>
<dbReference type="PRINTS" id="PR00032">
    <property type="entry name" value="HTHARAC"/>
</dbReference>
<evidence type="ECO:0000313" key="11">
    <source>
        <dbReference type="EMBL" id="KGG80529.1"/>
    </source>
</evidence>
<evidence type="ECO:0000313" key="12">
    <source>
        <dbReference type="Proteomes" id="UP000029622"/>
    </source>
</evidence>
<evidence type="ECO:0000256" key="2">
    <source>
        <dbReference type="ARBA" id="ARBA00022490"/>
    </source>
</evidence>
<keyword evidence="3 8" id="KW-0597">Phosphoprotein</keyword>
<dbReference type="SMART" id="SM00342">
    <property type="entry name" value="HTH_ARAC"/>
    <property type="match status" value="1"/>
</dbReference>
<feature type="modified residue" description="4-aspartylphosphate" evidence="8">
    <location>
        <position position="55"/>
    </location>
</feature>
<feature type="domain" description="HTH araC/xylS-type" evidence="9">
    <location>
        <begin position="409"/>
        <end position="506"/>
    </location>
</feature>
<evidence type="ECO:0000256" key="3">
    <source>
        <dbReference type="ARBA" id="ARBA00022553"/>
    </source>
</evidence>
<dbReference type="InterPro" id="IPR001789">
    <property type="entry name" value="Sig_transdc_resp-reg_receiver"/>
</dbReference>
<reference evidence="11 12" key="1">
    <citation type="submission" date="2013-12" db="EMBL/GenBank/DDBJ databases">
        <title>Draft genome sequence of Caloranaerobacter sp. H53214.</title>
        <authorList>
            <person name="Jiang L.J."/>
            <person name="Shao Z.Z."/>
            <person name="Long M.N."/>
        </authorList>
    </citation>
    <scope>NUCLEOTIDE SEQUENCE [LARGE SCALE GENOMIC DNA]</scope>
    <source>
        <strain evidence="11 12">H53214</strain>
    </source>
</reference>
<protein>
    <submittedName>
        <fullName evidence="11">Uncharacterized protein</fullName>
    </submittedName>
</protein>
<dbReference type="GO" id="GO:0000160">
    <property type="term" value="P:phosphorelay signal transduction system"/>
    <property type="evidence" value="ECO:0007669"/>
    <property type="project" value="UniProtKB-KW"/>
</dbReference>
<dbReference type="InterPro" id="IPR020449">
    <property type="entry name" value="Tscrpt_reg_AraC-type_HTH"/>
</dbReference>